<dbReference type="EMBL" id="JBDKWZ010000006">
    <property type="protein sequence ID" value="MEN7548539.1"/>
    <property type="molecule type" value="Genomic_DNA"/>
</dbReference>
<keyword evidence="1" id="KW-0489">Methyltransferase</keyword>
<dbReference type="Pfam" id="PF13578">
    <property type="entry name" value="Methyltransf_24"/>
    <property type="match status" value="1"/>
</dbReference>
<evidence type="ECO:0000313" key="1">
    <source>
        <dbReference type="EMBL" id="MEN7548539.1"/>
    </source>
</evidence>
<protein>
    <submittedName>
        <fullName evidence="1">Class I SAM-dependent methyltransferase</fullName>
        <ecNumber evidence="1">2.1.1.-</ecNumber>
    </submittedName>
</protein>
<dbReference type="EC" id="2.1.1.-" evidence="1"/>
<name>A0AAW9S834_9BACT</name>
<keyword evidence="1" id="KW-0808">Transferase</keyword>
<dbReference type="AlphaFoldDB" id="A0AAW9S834"/>
<dbReference type="Gene3D" id="3.40.50.150">
    <property type="entry name" value="Vaccinia Virus protein VP39"/>
    <property type="match status" value="1"/>
</dbReference>
<dbReference type="GO" id="GO:0032259">
    <property type="term" value="P:methylation"/>
    <property type="evidence" value="ECO:0007669"/>
    <property type="project" value="UniProtKB-KW"/>
</dbReference>
<dbReference type="Proteomes" id="UP001403385">
    <property type="component" value="Unassembled WGS sequence"/>
</dbReference>
<keyword evidence="2" id="KW-1185">Reference proteome</keyword>
<gene>
    <name evidence="1" type="ORF">AAG747_11500</name>
</gene>
<evidence type="ECO:0000313" key="2">
    <source>
        <dbReference type="Proteomes" id="UP001403385"/>
    </source>
</evidence>
<organism evidence="1 2">
    <name type="scientific">Rapidithrix thailandica</name>
    <dbReference type="NCBI Taxonomy" id="413964"/>
    <lineage>
        <taxon>Bacteria</taxon>
        <taxon>Pseudomonadati</taxon>
        <taxon>Bacteroidota</taxon>
        <taxon>Cytophagia</taxon>
        <taxon>Cytophagales</taxon>
        <taxon>Flammeovirgaceae</taxon>
        <taxon>Rapidithrix</taxon>
    </lineage>
</organism>
<dbReference type="RefSeq" id="WP_346821318.1">
    <property type="nucleotide sequence ID" value="NZ_JBDKWZ010000006.1"/>
</dbReference>
<proteinExistence type="predicted"/>
<accession>A0AAW9S834</accession>
<comment type="caution">
    <text evidence="1">The sequence shown here is derived from an EMBL/GenBank/DDBJ whole genome shotgun (WGS) entry which is preliminary data.</text>
</comment>
<dbReference type="SUPFAM" id="SSF53335">
    <property type="entry name" value="S-adenosyl-L-methionine-dependent methyltransferases"/>
    <property type="match status" value="1"/>
</dbReference>
<reference evidence="1 2" key="1">
    <citation type="submission" date="2024-04" db="EMBL/GenBank/DDBJ databases">
        <title>Novel genus in family Flammeovirgaceae.</title>
        <authorList>
            <person name="Nguyen T.H."/>
            <person name="Vuong T.Q."/>
            <person name="Le H."/>
            <person name="Kim S.-G."/>
        </authorList>
    </citation>
    <scope>NUCLEOTIDE SEQUENCE [LARGE SCALE GENOMIC DNA]</scope>
    <source>
        <strain evidence="1 2">JCM 23209</strain>
    </source>
</reference>
<dbReference type="GO" id="GO:0008168">
    <property type="term" value="F:methyltransferase activity"/>
    <property type="evidence" value="ECO:0007669"/>
    <property type="project" value="UniProtKB-KW"/>
</dbReference>
<dbReference type="InterPro" id="IPR029063">
    <property type="entry name" value="SAM-dependent_MTases_sf"/>
</dbReference>
<sequence>MKYKLQAQDAHGVHSPFVFALYTQAIACKKQYYHFERIGRIRKKLLKSREQIDVTDFGAGSKKMNSNQRKVAEIAKYSVSSTKVSELLFRLVDYFNPKSILELGTCLGVNTLYMNLASHKAEVITFEGCNEIAKVAQGNFRQFKNKPIKIVTGNLDDTLAPKVKEVPKLDFVFFDANHRKEPTLNYFRTCLSKAHEASVFIFDDIHWSDEMEEAWQEIQNHPDVTLTVDLFQVGLVFFRKKQPKQHFTLKF</sequence>